<dbReference type="Gene3D" id="3.30.160.60">
    <property type="entry name" value="Classic Zinc Finger"/>
    <property type="match status" value="5"/>
</dbReference>
<feature type="compositionally biased region" description="Basic and acidic residues" evidence="12">
    <location>
        <begin position="134"/>
        <end position="143"/>
    </location>
</feature>
<evidence type="ECO:0000313" key="14">
    <source>
        <dbReference type="Ensembl" id="ENSKMAP00000014667.1"/>
    </source>
</evidence>
<dbReference type="OMA" id="HALNTHM"/>
<feature type="compositionally biased region" description="Basic and acidic residues" evidence="12">
    <location>
        <begin position="84"/>
        <end position="96"/>
    </location>
</feature>
<keyword evidence="4" id="KW-0677">Repeat</keyword>
<protein>
    <submittedName>
        <fullName evidence="14">Zinc finger protein 205-like</fullName>
    </submittedName>
</protein>
<keyword evidence="9" id="KW-0804">Transcription</keyword>
<evidence type="ECO:0000256" key="12">
    <source>
        <dbReference type="SAM" id="MobiDB-lite"/>
    </source>
</evidence>
<dbReference type="GO" id="GO:0003677">
    <property type="term" value="F:DNA binding"/>
    <property type="evidence" value="ECO:0007669"/>
    <property type="project" value="UniProtKB-KW"/>
</dbReference>
<evidence type="ECO:0000256" key="10">
    <source>
        <dbReference type="ARBA" id="ARBA00023242"/>
    </source>
</evidence>
<evidence type="ECO:0000256" key="4">
    <source>
        <dbReference type="ARBA" id="ARBA00022737"/>
    </source>
</evidence>
<evidence type="ECO:0000256" key="9">
    <source>
        <dbReference type="ARBA" id="ARBA00023163"/>
    </source>
</evidence>
<dbReference type="InterPro" id="IPR013087">
    <property type="entry name" value="Znf_C2H2_type"/>
</dbReference>
<dbReference type="FunFam" id="3.30.160.60:FF:001155">
    <property type="entry name" value="Zinc finger 30C"/>
    <property type="match status" value="1"/>
</dbReference>
<dbReference type="Pfam" id="PF00096">
    <property type="entry name" value="zf-C2H2"/>
    <property type="match status" value="3"/>
</dbReference>
<dbReference type="GO" id="GO:0000981">
    <property type="term" value="F:DNA-binding transcription factor activity, RNA polymerase II-specific"/>
    <property type="evidence" value="ECO:0007669"/>
    <property type="project" value="TreeGrafter"/>
</dbReference>
<name>A0A3Q3FPQ5_KRYMA</name>
<dbReference type="FunFam" id="3.30.160.60:FF:000508">
    <property type="entry name" value="Myeloid zinc finger 1"/>
    <property type="match status" value="2"/>
</dbReference>
<evidence type="ECO:0000313" key="15">
    <source>
        <dbReference type="Proteomes" id="UP000264800"/>
    </source>
</evidence>
<evidence type="ECO:0000256" key="7">
    <source>
        <dbReference type="ARBA" id="ARBA00023015"/>
    </source>
</evidence>
<dbReference type="RefSeq" id="XP_017291298.1">
    <property type="nucleotide sequence ID" value="XM_017435809.3"/>
</dbReference>
<keyword evidence="10" id="KW-0539">Nucleus</keyword>
<evidence type="ECO:0000256" key="8">
    <source>
        <dbReference type="ARBA" id="ARBA00023125"/>
    </source>
</evidence>
<dbReference type="GO" id="GO:0042802">
    <property type="term" value="F:identical protein binding"/>
    <property type="evidence" value="ECO:0007669"/>
    <property type="project" value="UniProtKB-ARBA"/>
</dbReference>
<organism evidence="14 15">
    <name type="scientific">Kryptolebias marmoratus</name>
    <name type="common">Mangrove killifish</name>
    <name type="synonym">Rivulus marmoratus</name>
    <dbReference type="NCBI Taxonomy" id="37003"/>
    <lineage>
        <taxon>Eukaryota</taxon>
        <taxon>Metazoa</taxon>
        <taxon>Chordata</taxon>
        <taxon>Craniata</taxon>
        <taxon>Vertebrata</taxon>
        <taxon>Euteleostomi</taxon>
        <taxon>Actinopterygii</taxon>
        <taxon>Neopterygii</taxon>
        <taxon>Teleostei</taxon>
        <taxon>Neoteleostei</taxon>
        <taxon>Acanthomorphata</taxon>
        <taxon>Ovalentaria</taxon>
        <taxon>Atherinomorphae</taxon>
        <taxon>Cyprinodontiformes</taxon>
        <taxon>Rivulidae</taxon>
        <taxon>Kryptolebias</taxon>
    </lineage>
</organism>
<feature type="domain" description="C2H2-type" evidence="13">
    <location>
        <begin position="241"/>
        <end position="268"/>
    </location>
</feature>
<reference evidence="14" key="1">
    <citation type="submission" date="2025-08" db="UniProtKB">
        <authorList>
            <consortium name="Ensembl"/>
        </authorList>
    </citation>
    <scope>IDENTIFICATION</scope>
</reference>
<dbReference type="GO" id="GO:0005634">
    <property type="term" value="C:nucleus"/>
    <property type="evidence" value="ECO:0007669"/>
    <property type="project" value="UniProtKB-SubCell"/>
</dbReference>
<evidence type="ECO:0000259" key="13">
    <source>
        <dbReference type="PROSITE" id="PS50157"/>
    </source>
</evidence>
<dbReference type="AlphaFoldDB" id="A0A3Q3FPQ5"/>
<dbReference type="Ensembl" id="ENSKMAT00000014881.1">
    <property type="protein sequence ID" value="ENSKMAP00000014667.1"/>
    <property type="gene ID" value="ENSKMAG00000011002.1"/>
</dbReference>
<comment type="subcellular location">
    <subcellularLocation>
        <location evidence="1">Nucleus</location>
    </subcellularLocation>
</comment>
<evidence type="ECO:0000256" key="1">
    <source>
        <dbReference type="ARBA" id="ARBA00004123"/>
    </source>
</evidence>
<feature type="domain" description="C2H2-type" evidence="13">
    <location>
        <begin position="269"/>
        <end position="296"/>
    </location>
</feature>
<proteinExistence type="inferred from homology"/>
<keyword evidence="6" id="KW-0862">Zinc</keyword>
<feature type="region of interest" description="Disordered" evidence="12">
    <location>
        <begin position="132"/>
        <end position="191"/>
    </location>
</feature>
<dbReference type="SMART" id="SM00355">
    <property type="entry name" value="ZnF_C2H2"/>
    <property type="match status" value="5"/>
</dbReference>
<keyword evidence="7" id="KW-0805">Transcription regulation</keyword>
<reference evidence="14" key="2">
    <citation type="submission" date="2025-09" db="UniProtKB">
        <authorList>
            <consortium name="Ensembl"/>
        </authorList>
    </citation>
    <scope>IDENTIFICATION</scope>
</reference>
<evidence type="ECO:0000256" key="5">
    <source>
        <dbReference type="ARBA" id="ARBA00022771"/>
    </source>
</evidence>
<dbReference type="GO" id="GO:0008270">
    <property type="term" value="F:zinc ion binding"/>
    <property type="evidence" value="ECO:0007669"/>
    <property type="project" value="UniProtKB-KW"/>
</dbReference>
<dbReference type="InterPro" id="IPR036236">
    <property type="entry name" value="Znf_C2H2_sf"/>
</dbReference>
<comment type="similarity">
    <text evidence="2">Belongs to the krueppel C2H2-type zinc-finger protein family.</text>
</comment>
<dbReference type="SUPFAM" id="SSF57667">
    <property type="entry name" value="beta-beta-alpha zinc fingers"/>
    <property type="match status" value="3"/>
</dbReference>
<accession>A0A3Q3FPQ5</accession>
<dbReference type="Pfam" id="PF13465">
    <property type="entry name" value="zf-H2C2_2"/>
    <property type="match status" value="1"/>
</dbReference>
<keyword evidence="5 11" id="KW-0863">Zinc-finger</keyword>
<dbReference type="GeneTree" id="ENSGT01150000286959"/>
<feature type="compositionally biased region" description="Basic and acidic residues" evidence="12">
    <location>
        <begin position="164"/>
        <end position="191"/>
    </location>
</feature>
<dbReference type="GeneID" id="108247566"/>
<evidence type="ECO:0000256" key="2">
    <source>
        <dbReference type="ARBA" id="ARBA00006991"/>
    </source>
</evidence>
<dbReference type="FunFam" id="3.30.160.60:FF:001325">
    <property type="entry name" value="zinc finger protein 200"/>
    <property type="match status" value="1"/>
</dbReference>
<dbReference type="PROSITE" id="PS50157">
    <property type="entry name" value="ZINC_FINGER_C2H2_2"/>
    <property type="match status" value="5"/>
</dbReference>
<evidence type="ECO:0000256" key="3">
    <source>
        <dbReference type="ARBA" id="ARBA00022723"/>
    </source>
</evidence>
<dbReference type="PANTHER" id="PTHR24394:SF48">
    <property type="entry name" value="ZINC FINGER PROTEIN 771"/>
    <property type="match status" value="1"/>
</dbReference>
<keyword evidence="15" id="KW-1185">Reference proteome</keyword>
<dbReference type="OrthoDB" id="8424999at2759"/>
<evidence type="ECO:0000256" key="11">
    <source>
        <dbReference type="PROSITE-ProRule" id="PRU00042"/>
    </source>
</evidence>
<keyword evidence="3" id="KW-0479">Metal-binding</keyword>
<evidence type="ECO:0000256" key="6">
    <source>
        <dbReference type="ARBA" id="ARBA00022833"/>
    </source>
</evidence>
<sequence length="352" mass="40676">MSSVQSLREFISERLTAAAGEIFTEFEKTIVQYEEEIDRQRRLLDISSKPQINLHRTELLRHCVCKDRSSTLDQEEPESPQAVDPERPEKEPKSSQEEPEATQMKVEQEELHINQDEEQFLLKQEADIFTGSPAHEDRDHWEPEPNWDQLFSQNFPEPENQDQEGTRTEDSGSSRDEELKGNRRSPEIRDLRDDVDCPELNTHRKSPTGEKLFSCQFCGKSFFRNSILMGHMRTHTGERPFSCPTCGKSFTYKHALNTHMVTHTGVKPYTCLICGKGFINKSILTNHIRIHTGEMPFSCQTCGTSFNQKSNLVRHMRTHTGEKPFSCPTCGKSFNHKCNLLRHMVTHRVQKV</sequence>
<feature type="domain" description="C2H2-type" evidence="13">
    <location>
        <begin position="297"/>
        <end position="324"/>
    </location>
</feature>
<dbReference type="PROSITE" id="PS00028">
    <property type="entry name" value="ZINC_FINGER_C2H2_1"/>
    <property type="match status" value="5"/>
</dbReference>
<dbReference type="PANTHER" id="PTHR24394">
    <property type="entry name" value="ZINC FINGER PROTEIN"/>
    <property type="match status" value="1"/>
</dbReference>
<feature type="domain" description="C2H2-type" evidence="13">
    <location>
        <begin position="213"/>
        <end position="240"/>
    </location>
</feature>
<feature type="region of interest" description="Disordered" evidence="12">
    <location>
        <begin position="68"/>
        <end position="106"/>
    </location>
</feature>
<keyword evidence="8" id="KW-0238">DNA-binding</keyword>
<dbReference type="FunFam" id="3.30.160.60:FF:002343">
    <property type="entry name" value="Zinc finger protein 33A"/>
    <property type="match status" value="1"/>
</dbReference>
<feature type="domain" description="C2H2-type" evidence="13">
    <location>
        <begin position="325"/>
        <end position="352"/>
    </location>
</feature>
<dbReference type="Proteomes" id="UP000264800">
    <property type="component" value="Unplaced"/>
</dbReference>
<dbReference type="KEGG" id="kmr:108247566"/>